<gene>
    <name evidence="2" type="ORF">DAX73_08870</name>
    <name evidence="1" type="ORF">DAX92_14015</name>
</gene>
<dbReference type="EMBL" id="QARP01000011">
    <property type="protein sequence ID" value="PUF37033.1"/>
    <property type="molecule type" value="Genomic_DNA"/>
</dbReference>
<evidence type="ECO:0000313" key="3">
    <source>
        <dbReference type="Proteomes" id="UP000251351"/>
    </source>
</evidence>
<organism evidence="2 3">
    <name type="scientific">Salmonella enterica I</name>
    <dbReference type="NCBI Taxonomy" id="59201"/>
    <lineage>
        <taxon>Bacteria</taxon>
        <taxon>Pseudomonadati</taxon>
        <taxon>Pseudomonadota</taxon>
        <taxon>Gammaproteobacteria</taxon>
        <taxon>Enterobacterales</taxon>
        <taxon>Enterobacteriaceae</taxon>
        <taxon>Salmonella</taxon>
    </lineage>
</organism>
<protein>
    <submittedName>
        <fullName evidence="2">Uncharacterized protein</fullName>
    </submittedName>
</protein>
<sequence length="110" mass="12832">MPQPRRMQEHGCGRQQSVHAHIACNEDSKDGVCRLLLSPETFTQPDRFHNCSACVVVFWKRQHMPFFIKESQKATPFIQSPFYCKVMRIVRRDGKFFTGFWEVNPNAGNN</sequence>
<dbReference type="RefSeq" id="WP_154707771.1">
    <property type="nucleotide sequence ID" value="NZ_QARO01000007.1"/>
</dbReference>
<dbReference type="EMBL" id="QARO01000007">
    <property type="protein sequence ID" value="PUF60851.1"/>
    <property type="molecule type" value="Genomic_DNA"/>
</dbReference>
<evidence type="ECO:0000313" key="4">
    <source>
        <dbReference type="Proteomes" id="UP000251540"/>
    </source>
</evidence>
<evidence type="ECO:0000313" key="2">
    <source>
        <dbReference type="EMBL" id="PUF60851.1"/>
    </source>
</evidence>
<dbReference type="AlphaFoldDB" id="A0A7Z1QDL1"/>
<reference evidence="3 4" key="1">
    <citation type="submission" date="2018-04" db="EMBL/GenBank/DDBJ databases">
        <title>Whole genome sequencing of Salmonella enterica.</title>
        <authorList>
            <person name="Bell R."/>
        </authorList>
    </citation>
    <scope>NUCLEOTIDE SEQUENCE [LARGE SCALE GENOMIC DNA]</scope>
    <source>
        <strain evidence="1 4">CFSAN058609</strain>
        <strain evidence="2 3">CFSAN058610</strain>
    </source>
</reference>
<dbReference type="Proteomes" id="UP000251351">
    <property type="component" value="Unassembled WGS sequence"/>
</dbReference>
<evidence type="ECO:0000313" key="1">
    <source>
        <dbReference type="EMBL" id="PUF37033.1"/>
    </source>
</evidence>
<name>A0A7Z1QDL1_SALET</name>
<proteinExistence type="predicted"/>
<accession>A0A7Z1QDL1</accession>
<dbReference type="Proteomes" id="UP000251540">
    <property type="component" value="Unassembled WGS sequence"/>
</dbReference>
<comment type="caution">
    <text evidence="2">The sequence shown here is derived from an EMBL/GenBank/DDBJ whole genome shotgun (WGS) entry which is preliminary data.</text>
</comment>